<evidence type="ECO:0000313" key="3">
    <source>
        <dbReference type="Proteomes" id="UP001596445"/>
    </source>
</evidence>
<proteinExistence type="predicted"/>
<dbReference type="AlphaFoldDB" id="A0ABD5W2D7"/>
<organism evidence="2 3">
    <name type="scientific">Halovenus salina</name>
    <dbReference type="NCBI Taxonomy" id="1510225"/>
    <lineage>
        <taxon>Archaea</taxon>
        <taxon>Methanobacteriati</taxon>
        <taxon>Methanobacteriota</taxon>
        <taxon>Stenosarchaea group</taxon>
        <taxon>Halobacteria</taxon>
        <taxon>Halobacteriales</taxon>
        <taxon>Haloarculaceae</taxon>
        <taxon>Halovenus</taxon>
    </lineage>
</organism>
<dbReference type="RefSeq" id="WP_267161054.1">
    <property type="nucleotide sequence ID" value="NZ_CP112972.1"/>
</dbReference>
<gene>
    <name evidence="2" type="ORF">ACFQQG_09415</name>
</gene>
<sequence>MLISTIESFLVDILSGVPAMLTGLFVLVFTYELDNGDTTVRANSAVESDWTRHADETER</sequence>
<keyword evidence="1" id="KW-0472">Membrane</keyword>
<evidence type="ECO:0000313" key="2">
    <source>
        <dbReference type="EMBL" id="MFC7058353.1"/>
    </source>
</evidence>
<name>A0ABD5W2D7_9EURY</name>
<keyword evidence="1" id="KW-0812">Transmembrane</keyword>
<evidence type="ECO:0000256" key="1">
    <source>
        <dbReference type="SAM" id="Phobius"/>
    </source>
</evidence>
<dbReference type="EMBL" id="JBHSZI010000001">
    <property type="protein sequence ID" value="MFC7058353.1"/>
    <property type="molecule type" value="Genomic_DNA"/>
</dbReference>
<keyword evidence="1" id="KW-1133">Transmembrane helix</keyword>
<accession>A0ABD5W2D7</accession>
<dbReference type="Proteomes" id="UP001596445">
    <property type="component" value="Unassembled WGS sequence"/>
</dbReference>
<reference evidence="2 3" key="1">
    <citation type="journal article" date="2019" name="Int. J. Syst. Evol. Microbiol.">
        <title>The Global Catalogue of Microorganisms (GCM) 10K type strain sequencing project: providing services to taxonomists for standard genome sequencing and annotation.</title>
        <authorList>
            <consortium name="The Broad Institute Genomics Platform"/>
            <consortium name="The Broad Institute Genome Sequencing Center for Infectious Disease"/>
            <person name="Wu L."/>
            <person name="Ma J."/>
        </authorList>
    </citation>
    <scope>NUCLEOTIDE SEQUENCE [LARGE SCALE GENOMIC DNA]</scope>
    <source>
        <strain evidence="2 3">JCM 30072</strain>
    </source>
</reference>
<dbReference type="GeneID" id="76630346"/>
<comment type="caution">
    <text evidence="2">The sequence shown here is derived from an EMBL/GenBank/DDBJ whole genome shotgun (WGS) entry which is preliminary data.</text>
</comment>
<feature type="transmembrane region" description="Helical" evidence="1">
    <location>
        <begin position="9"/>
        <end position="31"/>
    </location>
</feature>
<protein>
    <submittedName>
        <fullName evidence="2">Uncharacterized protein</fullName>
    </submittedName>
</protein>
<keyword evidence="3" id="KW-1185">Reference proteome</keyword>